<reference evidence="1 2" key="1">
    <citation type="submission" date="2011-10" db="EMBL/GenBank/DDBJ databases">
        <title>The Noncontiguous Finished genome of Thermanaerovibrio velox DSM 12556.</title>
        <authorList>
            <consortium name="US DOE Joint Genome Institute (JGI-PGF)"/>
            <person name="Lucas S."/>
            <person name="Copeland A."/>
            <person name="Lapidus A."/>
            <person name="Glavina del Rio T."/>
            <person name="Dalin E."/>
            <person name="Tice H."/>
            <person name="Bruce D."/>
            <person name="Goodwin L."/>
            <person name="Pitluck S."/>
            <person name="Peters L."/>
            <person name="Mikhailova N."/>
            <person name="Teshima H."/>
            <person name="Kyrpides N."/>
            <person name="Mavromatis K."/>
            <person name="Ivanova N."/>
            <person name="Markowitz V."/>
            <person name="Cheng J.-F."/>
            <person name="Hugenholtz P."/>
            <person name="Woyke T."/>
            <person name="Wu D."/>
            <person name="Spring S."/>
            <person name="Brambilla E.-M."/>
            <person name="Klenk H.-P."/>
            <person name="Eisen J.A."/>
        </authorList>
    </citation>
    <scope>NUCLEOTIDE SEQUENCE [LARGE SCALE GENOMIC DNA]</scope>
    <source>
        <strain evidence="1 2">DSM 12556</strain>
    </source>
</reference>
<evidence type="ECO:0000313" key="2">
    <source>
        <dbReference type="Proteomes" id="UP000005730"/>
    </source>
</evidence>
<name>H0URG2_9BACT</name>
<sequence length="1125" mass="122919">MGADDVLLNPFFKEAPKGIGEGVPPNVFLLIDTSASMLWSTSGDVNDVPASGTCYSGPAGSSPYYVLPSPVPHNPVVGDPYYFYESSETWCTYGDGSQPYKMYTGEQYQYWGRDLDSSNNIENDPNCYAQDNDYLRYKRGNRANGLVPNDSRAFKMKLVLWRLLRSPDVVRDAVVGVATYVQQDYSSWGDNGLPWADWYRGVTKSGSFAYREASWPNGRFGYDNPNSSGTGGSGMTYYGRSVRLSRGVLISTNESSKRAMFIVQPSQMYQLSGGAYVATQARDKVTQWFDGVEDSTNKELRFDGKRPLTQSIAFSEGANYSKLEGSLRDFFCARKSGVYDINDSRPSAEPTYIRQWCQGNYAIILTAGGQNRDNTDPVEAVRALYNARISYYGWGVDPATGSYRKSQPVKVFVVAFVNPNPTSDKGRQLKRTLEKMADVGDDGLENGSASPFYANDVGALMDAFRRIFDSINSNAGSGGAPVVSPRKDGETFVYSSSFSVPSSSRAMQWKGDIVCYGFDKDGNQTRKWSAAEMLNKREHSDRALLAVVNGEGLKRVLNSGSFSYLDQLASQMGLSSSGASAATQAELFLRWLMGDRTVAYDANGFKIKWDEDLDENYLYKRAGQRYKMGDVYHSGMVELTIYNSNGGKDIALFAQDNLGLLHAFDVSNGSERWAFAPPNVLEGRRMVGLKQFQGAWLQTTDPMQSYYSVPRYLLDGPLVVERTREGKYVLLGLLGRGGCGLYAMDVTSPWSPSFLWAVENQVFEFKGDSSMPGFSSSPKLVIWGSKSREVLSHVQAYGTKRDYRELLLSTSTPVVGTYLGEDVLLMGNGYPGPSGMSKQGAVYLSSLFTGDIKNKFTHSDMKSVVGSPKALAPSDGSREIDLFYFGDLSSSIWRASASKGQVSCIVPSGVIPGGMGISHGLAIGRSGGALWIAGVTGDDGGLDNPSGTRAVMFSFPLARAESGGITKTGDLNGVNAYDQSTAGSTDGWYMPLDQSGANRERPSTPPVIKNGYALFATFTPSSGACVAGTGRLYAVDLRTGKSGWGGLKYREVENLKITGITIYKNKIYMGVQRFADISDSALKKAFGSDAKASWDSGLVTISLPPNVPADKDKVGKYDRLYWRRR</sequence>
<gene>
    <name evidence="1" type="ORF">TheveDRAFT_0750</name>
</gene>
<protein>
    <submittedName>
        <fullName evidence="1">Uncharacterized protein</fullName>
    </submittedName>
</protein>
<accession>H0URG2</accession>
<evidence type="ECO:0000313" key="1">
    <source>
        <dbReference type="EMBL" id="EHM09901.1"/>
    </source>
</evidence>
<proteinExistence type="predicted"/>
<dbReference type="Proteomes" id="UP000005730">
    <property type="component" value="Chromosome"/>
</dbReference>
<keyword evidence="2" id="KW-1185">Reference proteome</keyword>
<dbReference type="AlphaFoldDB" id="H0URG2"/>
<dbReference type="SUPFAM" id="SSF50998">
    <property type="entry name" value="Quinoprotein alcohol dehydrogenase-like"/>
    <property type="match status" value="1"/>
</dbReference>
<dbReference type="HOGENOM" id="CLU_276691_0_0_0"/>
<dbReference type="eggNOG" id="COG3419">
    <property type="taxonomic scope" value="Bacteria"/>
</dbReference>
<dbReference type="InterPro" id="IPR011047">
    <property type="entry name" value="Quinoprotein_ADH-like_sf"/>
</dbReference>
<dbReference type="STRING" id="926567.TheveDRAFT_0750"/>
<dbReference type="EMBL" id="CM001377">
    <property type="protein sequence ID" value="EHM09901.1"/>
    <property type="molecule type" value="Genomic_DNA"/>
</dbReference>
<organism evidence="1 2">
    <name type="scientific">Thermanaerovibrio velox DSM 12556</name>
    <dbReference type="NCBI Taxonomy" id="926567"/>
    <lineage>
        <taxon>Bacteria</taxon>
        <taxon>Thermotogati</taxon>
        <taxon>Synergistota</taxon>
        <taxon>Synergistia</taxon>
        <taxon>Synergistales</taxon>
        <taxon>Synergistaceae</taxon>
        <taxon>Thermanaerovibrio</taxon>
    </lineage>
</organism>